<comment type="caution">
    <text evidence="3">The sequence shown here is derived from an EMBL/GenBank/DDBJ whole genome shotgun (WGS) entry which is preliminary data.</text>
</comment>
<dbReference type="EMBL" id="CAVN010000098">
    <property type="protein sequence ID" value="CDF58725.1"/>
    <property type="molecule type" value="Genomic_DNA"/>
</dbReference>
<keyword evidence="2" id="KW-1133">Transmembrane helix</keyword>
<dbReference type="eggNOG" id="COG0840">
    <property type="taxonomic scope" value="Bacteria"/>
</dbReference>
<name>R7RTY5_9CLOT</name>
<keyword evidence="2" id="KW-0812">Transmembrane</keyword>
<dbReference type="HOGENOM" id="CLU_611017_0_0_9"/>
<dbReference type="Gene3D" id="1.10.287.950">
    <property type="entry name" value="Methyl-accepting chemotaxis protein"/>
    <property type="match status" value="1"/>
</dbReference>
<feature type="transmembrane region" description="Helical" evidence="2">
    <location>
        <begin position="295"/>
        <end position="315"/>
    </location>
</feature>
<evidence type="ECO:0000313" key="4">
    <source>
        <dbReference type="Proteomes" id="UP000014923"/>
    </source>
</evidence>
<gene>
    <name evidence="3" type="ORF">TCEL_00771</name>
</gene>
<dbReference type="Proteomes" id="UP000014923">
    <property type="component" value="Unassembled WGS sequence"/>
</dbReference>
<proteinExistence type="predicted"/>
<evidence type="ECO:0000313" key="3">
    <source>
        <dbReference type="EMBL" id="CDF58725.1"/>
    </source>
</evidence>
<keyword evidence="2" id="KW-0472">Membrane</keyword>
<keyword evidence="1" id="KW-0175">Coiled coil</keyword>
<dbReference type="OrthoDB" id="9762141at2"/>
<accession>R7RTY5</accession>
<keyword evidence="4" id="KW-1185">Reference proteome</keyword>
<dbReference type="RefSeq" id="WP_018663099.1">
    <property type="nucleotide sequence ID" value="NZ_HF952018.1"/>
</dbReference>
<organism evidence="3 4">
    <name type="scientific">Thermobrachium celere DSM 8682</name>
    <dbReference type="NCBI Taxonomy" id="941824"/>
    <lineage>
        <taxon>Bacteria</taxon>
        <taxon>Bacillati</taxon>
        <taxon>Bacillota</taxon>
        <taxon>Clostridia</taxon>
        <taxon>Eubacteriales</taxon>
        <taxon>Clostridiaceae</taxon>
        <taxon>Thermobrachium</taxon>
    </lineage>
</organism>
<sequence>MRVKKENKSLVNAYKLIGKPLIVIVILIASITIYTTFLINNVILNKSKNYLITLSNQITLGIENEINALDIVNNLIEDKIISTAKYVSDLEYFSNEVLKNIALKQNVFEINVFSPKGEILYSNIDQYVGAIAPKEHPLNKFLILGYNEWLEEAIRKDQESDRYLRYGYAKRKDGKIIQVGLLATKINNLKDRMNYRKNIEKLIEENKLSFCSIYDLEFNKFYHCGIDDSKILSKNIISNKIKNQRYWIDKENNMIIYLSSIRNSKKIIKKDNNVFGYLIIGISISDVKKIIVTNIAFSSAIIFLILVASILIIKFRLIIPFDNLKNELEKINFKHNFEEYLHIKEDDAFRNLKVYINNLLKRIYQYIKEINENKQELEASNEELSAALEQLVAYEEELQDKYDEIKKYVKELENTREEIKYLAYNDYLTGLPNRASLQQELKLELEKT</sequence>
<dbReference type="AlphaFoldDB" id="R7RTY5"/>
<evidence type="ECO:0000256" key="2">
    <source>
        <dbReference type="SAM" id="Phobius"/>
    </source>
</evidence>
<evidence type="ECO:0000256" key="1">
    <source>
        <dbReference type="SAM" id="Coils"/>
    </source>
</evidence>
<protein>
    <submittedName>
        <fullName evidence="3">Methyl-accepting chemotaxis protein</fullName>
    </submittedName>
</protein>
<feature type="coiled-coil region" evidence="1">
    <location>
        <begin position="356"/>
        <end position="418"/>
    </location>
</feature>
<reference evidence="3" key="1">
    <citation type="submission" date="2013-03" db="EMBL/GenBank/DDBJ databases">
        <title>Draft genome sequence of the hydrogen-ethanol-producing anaerobic alkalithermophilic Caloramator celere.</title>
        <authorList>
            <person name="Ciranna A."/>
            <person name="Larjo A."/>
            <person name="Kivisto A."/>
            <person name="Santala V."/>
            <person name="Roos C."/>
            <person name="Karp M."/>
        </authorList>
    </citation>
    <scope>NUCLEOTIDE SEQUENCE [LARGE SCALE GENOMIC DNA]</scope>
    <source>
        <strain evidence="3">DSM 8682</strain>
    </source>
</reference>
<feature type="transmembrane region" description="Helical" evidence="2">
    <location>
        <begin position="21"/>
        <end position="39"/>
    </location>
</feature>